<dbReference type="PANTHER" id="PTHR21310:SF15">
    <property type="entry name" value="AMINOGLYCOSIDE PHOSPHOTRANSFERASE DOMAIN-CONTAINING PROTEIN"/>
    <property type="match status" value="1"/>
</dbReference>
<comment type="caution">
    <text evidence="1">The sequence shown here is derived from an EMBL/GenBank/DDBJ whole genome shotgun (WGS) entry which is preliminary data.</text>
</comment>
<keyword evidence="2" id="KW-1185">Reference proteome</keyword>
<gene>
    <name evidence="1" type="ORF">PT974_02022</name>
</gene>
<name>A0ABR0SX25_9HYPO</name>
<sequence length="411" mass="48075">METSDRTNAIILIPAEVASIPPTALEQSPRILWKTKPNPAHNVEWVTTPLEDTLKIHQMFAEHPKLKDKSILSLEFARERRYARDFRLTVSEDGLEVDRILRINLPIYPYYRTESEAMTMKMVAKNFPEWSTPVLEWSSTPDSILGYEWILMPYTKGREYNDIKKYLSKSKKISIMNTLNDWAMLHPEFGLVDSDTIIAHKKKAEAFLEQFDSAMFKDPQVEHTKARYSYEDLARVRSICHRIEKLLHSPRLANHIQNTHRMHHLYNQHRSPGFLHHPNLIDSVVFNEYQDPVAIVDWSCATFLPCDFIPRDLVVAIRGPKGLDLEIAKLPFFLHGGKDRMINGGWAFWNELNRNPEQVLREIFAYLQKGFIDPRDSSIYEFLSRLNPEEDQEDAAEFYGNMMEEYEYAID</sequence>
<accession>A0ABR0SX25</accession>
<evidence type="ECO:0000313" key="2">
    <source>
        <dbReference type="Proteomes" id="UP001338125"/>
    </source>
</evidence>
<organism evidence="1 2">
    <name type="scientific">Cladobotryum mycophilum</name>
    <dbReference type="NCBI Taxonomy" id="491253"/>
    <lineage>
        <taxon>Eukaryota</taxon>
        <taxon>Fungi</taxon>
        <taxon>Dikarya</taxon>
        <taxon>Ascomycota</taxon>
        <taxon>Pezizomycotina</taxon>
        <taxon>Sordariomycetes</taxon>
        <taxon>Hypocreomycetidae</taxon>
        <taxon>Hypocreales</taxon>
        <taxon>Hypocreaceae</taxon>
        <taxon>Cladobotryum</taxon>
    </lineage>
</organism>
<proteinExistence type="predicted"/>
<evidence type="ECO:0000313" key="1">
    <source>
        <dbReference type="EMBL" id="KAK5996682.1"/>
    </source>
</evidence>
<reference evidence="1 2" key="1">
    <citation type="submission" date="2024-01" db="EMBL/GenBank/DDBJ databases">
        <title>Complete genome of Cladobotryum mycophilum ATHUM6906.</title>
        <authorList>
            <person name="Christinaki A.C."/>
            <person name="Myridakis A.I."/>
            <person name="Kouvelis V.N."/>
        </authorList>
    </citation>
    <scope>NUCLEOTIDE SEQUENCE [LARGE SCALE GENOMIC DNA]</scope>
    <source>
        <strain evidence="1 2">ATHUM6906</strain>
    </source>
</reference>
<dbReference type="Proteomes" id="UP001338125">
    <property type="component" value="Unassembled WGS sequence"/>
</dbReference>
<dbReference type="InterPro" id="IPR051678">
    <property type="entry name" value="AGP_Transferase"/>
</dbReference>
<dbReference type="EMBL" id="JAVFKD010000002">
    <property type="protein sequence ID" value="KAK5996682.1"/>
    <property type="molecule type" value="Genomic_DNA"/>
</dbReference>
<evidence type="ECO:0008006" key="3">
    <source>
        <dbReference type="Google" id="ProtNLM"/>
    </source>
</evidence>
<protein>
    <recommendedName>
        <fullName evidence="3">Aminoglycoside phosphotransferase domain-containing protein</fullName>
    </recommendedName>
</protein>
<dbReference type="PANTHER" id="PTHR21310">
    <property type="entry name" value="AMINOGLYCOSIDE PHOSPHOTRANSFERASE-RELATED-RELATED"/>
    <property type="match status" value="1"/>
</dbReference>